<accession>A0ABM6Z0V8</accession>
<dbReference type="Proteomes" id="UP000273001">
    <property type="component" value="Chromosome"/>
</dbReference>
<keyword evidence="1" id="KW-0472">Membrane</keyword>
<evidence type="ECO:0000313" key="2">
    <source>
        <dbReference type="EMBL" id="AYD88873.1"/>
    </source>
</evidence>
<keyword evidence="3" id="KW-1185">Reference proteome</keyword>
<dbReference type="EMBL" id="CP032514">
    <property type="protein sequence ID" value="AYD88873.1"/>
    <property type="molecule type" value="Genomic_DNA"/>
</dbReference>
<feature type="transmembrane region" description="Helical" evidence="1">
    <location>
        <begin position="184"/>
        <end position="203"/>
    </location>
</feature>
<dbReference type="RefSeq" id="WP_120203058.1">
    <property type="nucleotide sequence ID" value="NZ_CP032514.1"/>
</dbReference>
<feature type="transmembrane region" description="Helical" evidence="1">
    <location>
        <begin position="234"/>
        <end position="254"/>
    </location>
</feature>
<evidence type="ECO:0000256" key="1">
    <source>
        <dbReference type="SAM" id="Phobius"/>
    </source>
</evidence>
<proteinExistence type="predicted"/>
<feature type="transmembrane region" description="Helical" evidence="1">
    <location>
        <begin position="156"/>
        <end position="177"/>
    </location>
</feature>
<gene>
    <name evidence="2" type="ORF">D5R93_00215</name>
</gene>
<feature type="transmembrane region" description="Helical" evidence="1">
    <location>
        <begin position="65"/>
        <end position="85"/>
    </location>
</feature>
<keyword evidence="1" id="KW-1133">Transmembrane helix</keyword>
<evidence type="ECO:0000313" key="3">
    <source>
        <dbReference type="Proteomes" id="UP000273001"/>
    </source>
</evidence>
<reference evidence="2 3" key="1">
    <citation type="submission" date="2018-09" db="EMBL/GenBank/DDBJ databases">
        <authorList>
            <person name="Li J."/>
        </authorList>
    </citation>
    <scope>NUCLEOTIDE SEQUENCE [LARGE SCALE GENOMIC DNA]</scope>
    <source>
        <strain evidence="2 3">2129</strain>
    </source>
</reference>
<organism evidence="2 3">
    <name type="scientific">Actinomyces lilanjuaniae</name>
    <dbReference type="NCBI Taxonomy" id="2321394"/>
    <lineage>
        <taxon>Bacteria</taxon>
        <taxon>Bacillati</taxon>
        <taxon>Actinomycetota</taxon>
        <taxon>Actinomycetes</taxon>
        <taxon>Actinomycetales</taxon>
        <taxon>Actinomycetaceae</taxon>
        <taxon>Actinomyces</taxon>
    </lineage>
</organism>
<name>A0ABM6Z0V8_9ACTO</name>
<sequence>MVRLVLAELLKLATLPSVWLASVLAVGIPAALASLNASTLHRALSTGDTGGLLDTSTVDAGFGSLVYGTVGIVVLGVVTISSEYARTAQSTGRTRQVSTTMVATPRRGRVIAAKLCAVVSWTAGLAVVAVPLAVLLSDRILGPYATALDHDPVRRMAGVLLSWVTTAILSLTLTAVTRNGVLSLVLLVTNSSVVSVSLLVSLVTDWARYLPDTAAISTFLVTPPISAALEPGPAAVVCAGWCAAATAITFWCWMGKDA</sequence>
<keyword evidence="1" id="KW-0812">Transmembrane</keyword>
<feature type="transmembrane region" description="Helical" evidence="1">
    <location>
        <begin position="115"/>
        <end position="136"/>
    </location>
</feature>
<protein>
    <submittedName>
        <fullName evidence="2">ABC transporter permease</fullName>
    </submittedName>
</protein>